<evidence type="ECO:0000313" key="2">
    <source>
        <dbReference type="Proteomes" id="UP000604046"/>
    </source>
</evidence>
<dbReference type="OrthoDB" id="436397at2759"/>
<evidence type="ECO:0000313" key="1">
    <source>
        <dbReference type="EMBL" id="CAE7251568.1"/>
    </source>
</evidence>
<protein>
    <submittedName>
        <fullName evidence="1">Uncharacterized protein</fullName>
    </submittedName>
</protein>
<dbReference type="EMBL" id="CAJNDS010001202">
    <property type="protein sequence ID" value="CAE7251568.1"/>
    <property type="molecule type" value="Genomic_DNA"/>
</dbReference>
<reference evidence="1" key="1">
    <citation type="submission" date="2021-02" db="EMBL/GenBank/DDBJ databases">
        <authorList>
            <person name="Dougan E. K."/>
            <person name="Rhodes N."/>
            <person name="Thang M."/>
            <person name="Chan C."/>
        </authorList>
    </citation>
    <scope>NUCLEOTIDE SEQUENCE</scope>
</reference>
<comment type="caution">
    <text evidence="1">The sequence shown here is derived from an EMBL/GenBank/DDBJ whole genome shotgun (WGS) entry which is preliminary data.</text>
</comment>
<dbReference type="Proteomes" id="UP000604046">
    <property type="component" value="Unassembled WGS sequence"/>
</dbReference>
<organism evidence="1 2">
    <name type="scientific">Symbiodinium natans</name>
    <dbReference type="NCBI Taxonomy" id="878477"/>
    <lineage>
        <taxon>Eukaryota</taxon>
        <taxon>Sar</taxon>
        <taxon>Alveolata</taxon>
        <taxon>Dinophyceae</taxon>
        <taxon>Suessiales</taxon>
        <taxon>Symbiodiniaceae</taxon>
        <taxon>Symbiodinium</taxon>
    </lineage>
</organism>
<keyword evidence="2" id="KW-1185">Reference proteome</keyword>
<name>A0A812LUZ0_9DINO</name>
<proteinExistence type="predicted"/>
<dbReference type="AlphaFoldDB" id="A0A812LUZ0"/>
<accession>A0A812LUZ0</accession>
<gene>
    <name evidence="1" type="ORF">SNAT2548_LOCUS12482</name>
</gene>
<sequence length="205" mass="21613">MEATIDLPPPFGVLAASDELKDAMQSLDLELVCTAGGCPRIDEDDYFGYSSEPPYDTLYTLVRDGTGGSYHVWVGGGPGEAAEAPVVYIGSEGERAKIGTTAKQFLQTVLSLAPHHSGIIGMLPAINTLPDNGDIEAATEADFDFPKAISAVMAWSRDEDAGPSQRKADAVLAAAGIARLSVEDAMKELLSSHLATPRFAVQSED</sequence>